<dbReference type="Gene3D" id="3.40.50.980">
    <property type="match status" value="2"/>
</dbReference>
<protein>
    <recommendedName>
        <fullName evidence="5">Medium-chain acyl-CoA ligase ACSF2, mitochondrial</fullName>
        <ecNumber evidence="4">6.2.1.2</ecNumber>
    </recommendedName>
</protein>
<sequence length="613" mass="69464">LSKMLVRSSRTWMFNRSLYSSMLTFSSRFLSFDTKSFSLSSKLTQSYYYNASELPLFYHTVGQHLDKLADLYPNHECYVFKSEGNKRYTYKSFLDEVNSFATSLIELGFQVGDRIGVWLPNQSENCIMSYATSKVGLIKVNINPAYMERELIYCINKVGCKGLVMRPNVKTIDCMKILHKIVPEHVETKGELNAKSVPTLKHIILTTGDHEKSNENPSRFPAKIHLFSDLLHKGAGIRQEELRERQSQLDGDTPLAIFYTSGTTGQPKAATLTNFNLLNSSLLLYHIDPILMSRACCPVPMFHIFGELAGTLNINAPGYFTAFPAILPDTLESMRTVQDEKCTALVGPPIIFRDLLQHPKKKDYDMSSLLFGIIAAAPVNPLLMERIEREVPIKMMSQAFGQTENTGSMAIGVFAKDNKQLRFLSVGKAMPRIEMKIVDANDRILPIGEEGEIYARSFNVMKGYYRDEEKTRETITSDGWLKTGDLGTMDENGYVYYRSRRKEMIIVGGINVYPIEIENFLLEHPSIAEAQIFSIPDQRYGEVVCAWVKVKVGKKINDVEEVRQFLKAKVAFFKVPKYVKVIESFASFTTPTGKVQKFKLAEAMLKELSNTHS</sequence>
<evidence type="ECO:0000313" key="10">
    <source>
        <dbReference type="EMBL" id="CAF1380165.1"/>
    </source>
</evidence>
<evidence type="ECO:0000256" key="1">
    <source>
        <dbReference type="ARBA" id="ARBA00006432"/>
    </source>
</evidence>
<dbReference type="Gene3D" id="3.30.300.30">
    <property type="match status" value="1"/>
</dbReference>
<dbReference type="InterPro" id="IPR045851">
    <property type="entry name" value="AMP-bd_C_sf"/>
</dbReference>
<evidence type="ECO:0000256" key="5">
    <source>
        <dbReference type="ARBA" id="ARBA00039638"/>
    </source>
</evidence>
<gene>
    <name evidence="10" type="ORF">CJN711_LOCUS20902</name>
</gene>
<evidence type="ECO:0000256" key="2">
    <source>
        <dbReference type="ARBA" id="ARBA00022598"/>
    </source>
</evidence>
<proteinExistence type="inferred from homology"/>
<dbReference type="InterPro" id="IPR000873">
    <property type="entry name" value="AMP-dep_synth/lig_dom"/>
</dbReference>
<dbReference type="PANTHER" id="PTHR43201:SF5">
    <property type="entry name" value="MEDIUM-CHAIN ACYL-COA LIGASE ACSF2, MITOCHONDRIAL"/>
    <property type="match status" value="1"/>
</dbReference>
<organism evidence="10 11">
    <name type="scientific">Rotaria magnacalcarata</name>
    <dbReference type="NCBI Taxonomy" id="392030"/>
    <lineage>
        <taxon>Eukaryota</taxon>
        <taxon>Metazoa</taxon>
        <taxon>Spiralia</taxon>
        <taxon>Gnathifera</taxon>
        <taxon>Rotifera</taxon>
        <taxon>Eurotatoria</taxon>
        <taxon>Bdelloidea</taxon>
        <taxon>Philodinida</taxon>
        <taxon>Philodinidae</taxon>
        <taxon>Rotaria</taxon>
    </lineage>
</organism>
<dbReference type="PROSITE" id="PS00455">
    <property type="entry name" value="AMP_BINDING"/>
    <property type="match status" value="1"/>
</dbReference>
<evidence type="ECO:0000313" key="11">
    <source>
        <dbReference type="Proteomes" id="UP000663855"/>
    </source>
</evidence>
<dbReference type="SUPFAM" id="SSF56801">
    <property type="entry name" value="Acetyl-CoA synthetase-like"/>
    <property type="match status" value="1"/>
</dbReference>
<feature type="domain" description="AMP-dependent synthetase/ligase" evidence="8">
    <location>
        <begin position="69"/>
        <end position="465"/>
    </location>
</feature>
<dbReference type="Pfam" id="PF00501">
    <property type="entry name" value="AMP-binding"/>
    <property type="match status" value="1"/>
</dbReference>
<feature type="domain" description="AMP-binding enzyme C-terminal" evidence="9">
    <location>
        <begin position="516"/>
        <end position="587"/>
    </location>
</feature>
<dbReference type="Gene3D" id="2.30.38.10">
    <property type="entry name" value="Luciferase, Domain 3"/>
    <property type="match status" value="1"/>
</dbReference>
<evidence type="ECO:0000256" key="4">
    <source>
        <dbReference type="ARBA" id="ARBA00039009"/>
    </source>
</evidence>
<comment type="function">
    <text evidence="3">Acyl-CoA synthases catalyze the initial reaction in fatty acid metabolism, by forming a thioester with CoA. Has some preference toward medium-chain substrates. Plays a role in adipocyte differentiation.</text>
</comment>
<dbReference type="Proteomes" id="UP000663855">
    <property type="component" value="Unassembled WGS sequence"/>
</dbReference>
<dbReference type="EMBL" id="CAJNOV010009813">
    <property type="protein sequence ID" value="CAF1380165.1"/>
    <property type="molecule type" value="Genomic_DNA"/>
</dbReference>
<reference evidence="10" key="1">
    <citation type="submission" date="2021-02" db="EMBL/GenBank/DDBJ databases">
        <authorList>
            <person name="Nowell W R."/>
        </authorList>
    </citation>
    <scope>NUCLEOTIDE SEQUENCE</scope>
</reference>
<comment type="similarity">
    <text evidence="1">Belongs to the ATP-dependent AMP-binding enzyme family.</text>
</comment>
<dbReference type="GO" id="GO:0006631">
    <property type="term" value="P:fatty acid metabolic process"/>
    <property type="evidence" value="ECO:0007669"/>
    <property type="project" value="TreeGrafter"/>
</dbReference>
<evidence type="ECO:0000259" key="9">
    <source>
        <dbReference type="Pfam" id="PF13193"/>
    </source>
</evidence>
<name>A0A815JCA5_9BILA</name>
<evidence type="ECO:0000256" key="3">
    <source>
        <dbReference type="ARBA" id="ARBA00037247"/>
    </source>
</evidence>
<comment type="catalytic activity">
    <reaction evidence="6">
        <text>octanoate + ATP + CoA = octanoyl-CoA + AMP + diphosphate</text>
        <dbReference type="Rhea" id="RHEA:33631"/>
        <dbReference type="ChEBI" id="CHEBI:25646"/>
        <dbReference type="ChEBI" id="CHEBI:30616"/>
        <dbReference type="ChEBI" id="CHEBI:33019"/>
        <dbReference type="ChEBI" id="CHEBI:57287"/>
        <dbReference type="ChEBI" id="CHEBI:57386"/>
        <dbReference type="ChEBI" id="CHEBI:456215"/>
    </reaction>
</comment>
<dbReference type="Pfam" id="PF13193">
    <property type="entry name" value="AMP-binding_C"/>
    <property type="match status" value="1"/>
</dbReference>
<evidence type="ECO:0000256" key="7">
    <source>
        <dbReference type="ARBA" id="ARBA00048277"/>
    </source>
</evidence>
<comment type="caution">
    <text evidence="10">The sequence shown here is derived from an EMBL/GenBank/DDBJ whole genome shotgun (WGS) entry which is preliminary data.</text>
</comment>
<dbReference type="AlphaFoldDB" id="A0A815JCA5"/>
<dbReference type="GO" id="GO:0031956">
    <property type="term" value="F:medium-chain fatty acid-CoA ligase activity"/>
    <property type="evidence" value="ECO:0007669"/>
    <property type="project" value="UniProtKB-EC"/>
</dbReference>
<feature type="non-terminal residue" evidence="10">
    <location>
        <position position="1"/>
    </location>
</feature>
<dbReference type="InterPro" id="IPR020845">
    <property type="entry name" value="AMP-binding_CS"/>
</dbReference>
<accession>A0A815JCA5</accession>
<dbReference type="EC" id="6.2.1.2" evidence="4"/>
<dbReference type="InterPro" id="IPR025110">
    <property type="entry name" value="AMP-bd_C"/>
</dbReference>
<evidence type="ECO:0000259" key="8">
    <source>
        <dbReference type="Pfam" id="PF00501"/>
    </source>
</evidence>
<comment type="catalytic activity">
    <reaction evidence="7">
        <text>a medium-chain fatty acid + ATP + CoA = a medium-chain fatty acyl-CoA + AMP + diphosphate</text>
        <dbReference type="Rhea" id="RHEA:48340"/>
        <dbReference type="ChEBI" id="CHEBI:30616"/>
        <dbReference type="ChEBI" id="CHEBI:33019"/>
        <dbReference type="ChEBI" id="CHEBI:57287"/>
        <dbReference type="ChEBI" id="CHEBI:59558"/>
        <dbReference type="ChEBI" id="CHEBI:90546"/>
        <dbReference type="ChEBI" id="CHEBI:456215"/>
        <dbReference type="EC" id="6.2.1.2"/>
    </reaction>
</comment>
<keyword evidence="2" id="KW-0436">Ligase</keyword>
<evidence type="ECO:0000256" key="6">
    <source>
        <dbReference type="ARBA" id="ARBA00047319"/>
    </source>
</evidence>
<dbReference type="PANTHER" id="PTHR43201">
    <property type="entry name" value="ACYL-COA SYNTHETASE"/>
    <property type="match status" value="1"/>
</dbReference>